<dbReference type="VEuPathDB" id="TriTrypDB:BSAL_43405"/>
<feature type="transmembrane region" description="Helical" evidence="5">
    <location>
        <begin position="357"/>
        <end position="379"/>
    </location>
</feature>
<feature type="transmembrane region" description="Helical" evidence="5">
    <location>
        <begin position="400"/>
        <end position="419"/>
    </location>
</feature>
<evidence type="ECO:0000259" key="6">
    <source>
        <dbReference type="Pfam" id="PF01490"/>
    </source>
</evidence>
<proteinExistence type="predicted"/>
<evidence type="ECO:0000256" key="4">
    <source>
        <dbReference type="ARBA" id="ARBA00023136"/>
    </source>
</evidence>
<feature type="transmembrane region" description="Helical" evidence="5">
    <location>
        <begin position="111"/>
        <end position="133"/>
    </location>
</feature>
<name>A0A0S4JPU4_BODSA</name>
<dbReference type="OMA" id="GCAVVYL"/>
<dbReference type="OrthoDB" id="438545at2759"/>
<dbReference type="InterPro" id="IPR013057">
    <property type="entry name" value="AA_transpt_TM"/>
</dbReference>
<evidence type="ECO:0000313" key="8">
    <source>
        <dbReference type="Proteomes" id="UP000051952"/>
    </source>
</evidence>
<dbReference type="GO" id="GO:0005737">
    <property type="term" value="C:cytoplasm"/>
    <property type="evidence" value="ECO:0007669"/>
    <property type="project" value="TreeGrafter"/>
</dbReference>
<reference evidence="8" key="1">
    <citation type="submission" date="2015-09" db="EMBL/GenBank/DDBJ databases">
        <authorList>
            <consortium name="Pathogen Informatics"/>
        </authorList>
    </citation>
    <scope>NUCLEOTIDE SEQUENCE [LARGE SCALE GENOMIC DNA]</scope>
    <source>
        <strain evidence="8">Lake Konstanz</strain>
    </source>
</reference>
<evidence type="ECO:0000256" key="3">
    <source>
        <dbReference type="ARBA" id="ARBA00022989"/>
    </source>
</evidence>
<comment type="subcellular location">
    <subcellularLocation>
        <location evidence="1">Membrane</location>
        <topology evidence="1">Multi-pass membrane protein</topology>
    </subcellularLocation>
</comment>
<feature type="transmembrane region" description="Helical" evidence="5">
    <location>
        <begin position="81"/>
        <end position="105"/>
    </location>
</feature>
<feature type="transmembrane region" description="Helical" evidence="5">
    <location>
        <begin position="466"/>
        <end position="486"/>
    </location>
</feature>
<dbReference type="GO" id="GO:0015179">
    <property type="term" value="F:L-amino acid transmembrane transporter activity"/>
    <property type="evidence" value="ECO:0007669"/>
    <property type="project" value="TreeGrafter"/>
</dbReference>
<feature type="transmembrane region" description="Helical" evidence="5">
    <location>
        <begin position="315"/>
        <end position="337"/>
    </location>
</feature>
<feature type="transmembrane region" description="Helical" evidence="5">
    <location>
        <begin position="273"/>
        <end position="294"/>
    </location>
</feature>
<evidence type="ECO:0000313" key="7">
    <source>
        <dbReference type="EMBL" id="CUG93542.1"/>
    </source>
</evidence>
<evidence type="ECO:0000256" key="2">
    <source>
        <dbReference type="ARBA" id="ARBA00022692"/>
    </source>
</evidence>
<feature type="transmembrane region" description="Helical" evidence="5">
    <location>
        <begin position="200"/>
        <end position="218"/>
    </location>
</feature>
<evidence type="ECO:0000256" key="5">
    <source>
        <dbReference type="SAM" id="Phobius"/>
    </source>
</evidence>
<dbReference type="Pfam" id="PF01490">
    <property type="entry name" value="Aa_trans"/>
    <property type="match status" value="1"/>
</dbReference>
<feature type="transmembrane region" description="Helical" evidence="5">
    <location>
        <begin position="230"/>
        <end position="248"/>
    </location>
</feature>
<dbReference type="GO" id="GO:0016020">
    <property type="term" value="C:membrane"/>
    <property type="evidence" value="ECO:0007669"/>
    <property type="project" value="UniProtKB-SubCell"/>
</dbReference>
<feature type="transmembrane region" description="Helical" evidence="5">
    <location>
        <begin position="425"/>
        <end position="445"/>
    </location>
</feature>
<keyword evidence="3 5" id="KW-1133">Transmembrane helix</keyword>
<dbReference type="PANTHER" id="PTHR22950:SF649">
    <property type="entry name" value="ACID TRANSPORTER, PUTATIVE-RELATED"/>
    <property type="match status" value="1"/>
</dbReference>
<gene>
    <name evidence="7" type="ORF">BSAL_43405</name>
</gene>
<feature type="transmembrane region" description="Helical" evidence="5">
    <location>
        <begin position="145"/>
        <end position="165"/>
    </location>
</feature>
<keyword evidence="2 5" id="KW-0812">Transmembrane</keyword>
<keyword evidence="4 5" id="KW-0472">Membrane</keyword>
<evidence type="ECO:0000256" key="1">
    <source>
        <dbReference type="ARBA" id="ARBA00004141"/>
    </source>
</evidence>
<organism evidence="7 8">
    <name type="scientific">Bodo saltans</name>
    <name type="common">Flagellated protozoan</name>
    <dbReference type="NCBI Taxonomy" id="75058"/>
    <lineage>
        <taxon>Eukaryota</taxon>
        <taxon>Discoba</taxon>
        <taxon>Euglenozoa</taxon>
        <taxon>Kinetoplastea</taxon>
        <taxon>Metakinetoplastina</taxon>
        <taxon>Eubodonida</taxon>
        <taxon>Bodonidae</taxon>
        <taxon>Bodo</taxon>
    </lineage>
</organism>
<dbReference type="EMBL" id="CYKH01002161">
    <property type="protein sequence ID" value="CUG93542.1"/>
    <property type="molecule type" value="Genomic_DNA"/>
</dbReference>
<sequence length="488" mass="52533">MNRDSDDDHLTEATPLHASTRVVTFGTLPPHTTGLGITPTFGTSVPQSMAMSVVQESVVTDLSFDEMRDSVMEGCCPADGVWAGALGLLTAAVTPSMLSVPLAFAVGGTQFALLSIVFCIALTLASVRILALASSSAASSDYETVAGYFFGSWCCWLTRAVLFFYNFGCSVVYLRFIYDSCAEVLPILHPYLPPWMATRSGPTIMLAVFVLCATPLSFKSRLASLRSKGLISNILVASIVVSVIYRYFHPIEGGIKVQDEPLFSPPSSSSPPWVVAALPYCFSGPIFLFSYEVQSNVMSIFKDLHDPSPSRIRKCICLALAGATALYIPLGLFGSWSVKHLTDGNILTIYEITKDQLMLVAQLCCCFSAAVSFVFVLFPCRFSFFMLITDGSKNRIPHKLRVRIGVILSTISFFTALFVPDVATAVSVLGSSCSSYLSMTLPALLSMQMRASGTYCTSFSDKILSWGLLSGGLTFAIVGTGLSVVYGA</sequence>
<feature type="domain" description="Amino acid transporter transmembrane" evidence="6">
    <location>
        <begin position="80"/>
        <end position="479"/>
    </location>
</feature>
<dbReference type="AlphaFoldDB" id="A0A0S4JPU4"/>
<accession>A0A0S4JPU4</accession>
<keyword evidence="8" id="KW-1185">Reference proteome</keyword>
<dbReference type="PANTHER" id="PTHR22950">
    <property type="entry name" value="AMINO ACID TRANSPORTER"/>
    <property type="match status" value="1"/>
</dbReference>
<protein>
    <submittedName>
        <fullName evidence="7">Amino acid permease, putative</fullName>
    </submittedName>
</protein>
<dbReference type="Proteomes" id="UP000051952">
    <property type="component" value="Unassembled WGS sequence"/>
</dbReference>